<proteinExistence type="predicted"/>
<protein>
    <submittedName>
        <fullName evidence="1">Uncharacterized protein</fullName>
    </submittedName>
</protein>
<name>A0A1I7A5M3_9BURK</name>
<dbReference type="EMBL" id="FPBH01000003">
    <property type="protein sequence ID" value="SFT70226.1"/>
    <property type="molecule type" value="Genomic_DNA"/>
</dbReference>
<organism evidence="1 2">
    <name type="scientific">Paraburkholderia aspalathi</name>
    <dbReference type="NCBI Taxonomy" id="1324617"/>
    <lineage>
        <taxon>Bacteria</taxon>
        <taxon>Pseudomonadati</taxon>
        <taxon>Pseudomonadota</taxon>
        <taxon>Betaproteobacteria</taxon>
        <taxon>Burkholderiales</taxon>
        <taxon>Burkholderiaceae</taxon>
        <taxon>Paraburkholderia</taxon>
    </lineage>
</organism>
<sequence>MPAGGGTPQPATAFKQRGEAAFYYSLHSSEALSLAFSPARRVTQAGLRANNQRQANSAVYSSAEKPSDLTFPLTTSTGRLITDGL</sequence>
<evidence type="ECO:0000313" key="2">
    <source>
        <dbReference type="Proteomes" id="UP000198844"/>
    </source>
</evidence>
<evidence type="ECO:0000313" key="1">
    <source>
        <dbReference type="EMBL" id="SFT70226.1"/>
    </source>
</evidence>
<gene>
    <name evidence="1" type="ORF">SAMN05192563_100397</name>
</gene>
<reference evidence="1 2" key="1">
    <citation type="submission" date="2016-10" db="EMBL/GenBank/DDBJ databases">
        <authorList>
            <person name="de Groot N.N."/>
        </authorList>
    </citation>
    <scope>NUCLEOTIDE SEQUENCE [LARGE SCALE GENOMIC DNA]</scope>
    <source>
        <strain evidence="1 2">LMG 27731</strain>
    </source>
</reference>
<dbReference type="AlphaFoldDB" id="A0A1I7A5M3"/>
<dbReference type="Proteomes" id="UP000198844">
    <property type="component" value="Unassembled WGS sequence"/>
</dbReference>
<accession>A0A1I7A5M3</accession>